<feature type="transmembrane region" description="Helical" evidence="1">
    <location>
        <begin position="271"/>
        <end position="296"/>
    </location>
</feature>
<feature type="transmembrane region" description="Helical" evidence="1">
    <location>
        <begin position="341"/>
        <end position="358"/>
    </location>
</feature>
<feature type="transmembrane region" description="Helical" evidence="1">
    <location>
        <begin position="233"/>
        <end position="251"/>
    </location>
</feature>
<feature type="transmembrane region" description="Helical" evidence="1">
    <location>
        <begin position="128"/>
        <end position="147"/>
    </location>
</feature>
<protein>
    <recommendedName>
        <fullName evidence="3">Membrane protein 6-pyruvoyl-tetrahydropterin synthase-related domain-containing protein</fullName>
    </recommendedName>
</protein>
<keyword evidence="1" id="KW-0812">Transmembrane</keyword>
<gene>
    <name evidence="2" type="ORF">AVDCRST_MAG70-1193</name>
</gene>
<feature type="transmembrane region" description="Helical" evidence="1">
    <location>
        <begin position="621"/>
        <end position="642"/>
    </location>
</feature>
<feature type="transmembrane region" description="Helical" evidence="1">
    <location>
        <begin position="370"/>
        <end position="386"/>
    </location>
</feature>
<keyword evidence="1" id="KW-1133">Transmembrane helix</keyword>
<evidence type="ECO:0008006" key="3">
    <source>
        <dbReference type="Google" id="ProtNLM"/>
    </source>
</evidence>
<reference evidence="2" key="1">
    <citation type="submission" date="2020-02" db="EMBL/GenBank/DDBJ databases">
        <authorList>
            <person name="Meier V. D."/>
        </authorList>
    </citation>
    <scope>NUCLEOTIDE SEQUENCE</scope>
    <source>
        <strain evidence="2">AVDCRST_MAG70</strain>
    </source>
</reference>
<dbReference type="EMBL" id="CADCWH010000189">
    <property type="protein sequence ID" value="CAA9554608.1"/>
    <property type="molecule type" value="Genomic_DNA"/>
</dbReference>
<proteinExistence type="predicted"/>
<accession>A0A6J4UMC0</accession>
<dbReference type="AlphaFoldDB" id="A0A6J4UMC0"/>
<feature type="transmembrane region" description="Helical" evidence="1">
    <location>
        <begin position="303"/>
        <end position="321"/>
    </location>
</feature>
<name>A0A6J4UMC0_9BACT</name>
<feature type="transmembrane region" description="Helical" evidence="1">
    <location>
        <begin position="179"/>
        <end position="199"/>
    </location>
</feature>
<sequence>MALVALGLWALERLNLFRPYLDVTLADGSVSRQPNALTTVDHPWHGARFSLLLDALRDGHPLRWVGSHQGGFPAEFYPLGAGLIDLVVWAATLGQMPIPLVHTYAVGLTFLLPLVGFLLLTSLCRVSLWAALLAGAAHLCVRGWWWSGGSMELIEWGLITNVAAAAFLFLALPLILRLMAGWSGPAAAGAAALLAMAVVTNPRSAIAGVAIAVAVLVSALIRGDARVVARRLVIPAALAVGLAAPLLLPLVRYRDLYYFVQYTGYASIEEWYRSSVQAVSGPVALLTVVGLVMGLLPGAPRAAQVLTFTLIAYAAMTVSLIQIEWPGSLVDQLETTRLMPFQRLLMLAVAAIGVGLILERLRVPAGTKHTVPAVMAVAVAVLYAAAPPTFVPEGDRGLVRIGTYADASMVDLERAVKEVDTKAKPNTAILVLGSTVSWHAQLWSPTWSDRRFFYDDWLWYWQREHVGDYDPDTEHAYRSDASALNPAYLATHGIGAVVVTGDARRDAAGASWLSPMTRGGAYDTYLVREPTEVVTVEGISLVQYLDRQDRIAVSVVPSDSAGRVVVRTNWFPRWEAVTDGPHGENIPVDVIHRADGYMEVELPPGTRSVEFSYVVTRLDQLAQAISGMTLVALILMLSRRLWLRPIARSEPR</sequence>
<feature type="transmembrane region" description="Helical" evidence="1">
    <location>
        <begin position="101"/>
        <end position="121"/>
    </location>
</feature>
<keyword evidence="1" id="KW-0472">Membrane</keyword>
<feature type="transmembrane region" description="Helical" evidence="1">
    <location>
        <begin position="205"/>
        <end position="221"/>
    </location>
</feature>
<evidence type="ECO:0000313" key="2">
    <source>
        <dbReference type="EMBL" id="CAA9554608.1"/>
    </source>
</evidence>
<organism evidence="2">
    <name type="scientific">uncultured Thermomicrobiales bacterium</name>
    <dbReference type="NCBI Taxonomy" id="1645740"/>
    <lineage>
        <taxon>Bacteria</taxon>
        <taxon>Pseudomonadati</taxon>
        <taxon>Thermomicrobiota</taxon>
        <taxon>Thermomicrobia</taxon>
        <taxon>Thermomicrobiales</taxon>
        <taxon>environmental samples</taxon>
    </lineage>
</organism>
<feature type="transmembrane region" description="Helical" evidence="1">
    <location>
        <begin position="153"/>
        <end position="172"/>
    </location>
</feature>
<evidence type="ECO:0000256" key="1">
    <source>
        <dbReference type="SAM" id="Phobius"/>
    </source>
</evidence>